<keyword evidence="2 4" id="KW-0863">Zinc-finger</keyword>
<feature type="domain" description="RING-type" evidence="5">
    <location>
        <begin position="156"/>
        <end position="197"/>
    </location>
</feature>
<dbReference type="PROSITE" id="PS50089">
    <property type="entry name" value="ZF_RING_2"/>
    <property type="match status" value="1"/>
</dbReference>
<dbReference type="OMA" id="NCLEEVW"/>
<dbReference type="SMART" id="SM00184">
    <property type="entry name" value="RING"/>
    <property type="match status" value="1"/>
</dbReference>
<dbReference type="GO" id="GO:0008270">
    <property type="term" value="F:zinc ion binding"/>
    <property type="evidence" value="ECO:0007669"/>
    <property type="project" value="UniProtKB-KW"/>
</dbReference>
<dbReference type="AlphaFoldDB" id="A0A087HD22"/>
<dbReference type="EMBL" id="CM002871">
    <property type="protein sequence ID" value="KFK40024.1"/>
    <property type="molecule type" value="Genomic_DNA"/>
</dbReference>
<dbReference type="FunFam" id="3.30.40.10:FF:000611">
    <property type="entry name" value="Zinc finger family protein"/>
    <property type="match status" value="1"/>
</dbReference>
<dbReference type="CDD" id="cd16454">
    <property type="entry name" value="RING-H2_PA-TM-RING"/>
    <property type="match status" value="1"/>
</dbReference>
<evidence type="ECO:0000259" key="5">
    <source>
        <dbReference type="PROSITE" id="PS50089"/>
    </source>
</evidence>
<name>A0A087HD22_ARAAL</name>
<gene>
    <name evidence="6" type="ordered locus">AALP_Aa3g320300</name>
</gene>
<evidence type="ECO:0000313" key="6">
    <source>
        <dbReference type="EMBL" id="KFK40024.1"/>
    </source>
</evidence>
<sequence>MAGMLAGVECARRRRFYGGAPPIDLSNTASVAAAAGHVWTRRPSFSLYTTNNESHQAHVSFSERNVRNKSYGEDNNEKLEGAAKVAKERLDERLRNPRRRFDLVTTAQNGKEKVVKSEQGKGKPHGELPTEVVGLKTSRGRLIQWFGWRVREQQDCAICLDRFKMGETLVNLPCSHKFHSNCLLPWLDTNVYCPYCRTDIWN</sequence>
<keyword evidence="1" id="KW-0479">Metal-binding</keyword>
<keyword evidence="3" id="KW-0862">Zinc</keyword>
<dbReference type="Proteomes" id="UP000029120">
    <property type="component" value="Chromosome 3"/>
</dbReference>
<dbReference type="PANTHER" id="PTHR45931:SF3">
    <property type="entry name" value="RING ZINC FINGER-CONTAINING PROTEIN"/>
    <property type="match status" value="1"/>
</dbReference>
<dbReference type="GO" id="GO:0006511">
    <property type="term" value="P:ubiquitin-dependent protein catabolic process"/>
    <property type="evidence" value="ECO:0007669"/>
    <property type="project" value="TreeGrafter"/>
</dbReference>
<dbReference type="eggNOG" id="KOG0800">
    <property type="taxonomic scope" value="Eukaryota"/>
</dbReference>
<dbReference type="Gene3D" id="3.30.40.10">
    <property type="entry name" value="Zinc/RING finger domain, C3HC4 (zinc finger)"/>
    <property type="match status" value="1"/>
</dbReference>
<evidence type="ECO:0000256" key="4">
    <source>
        <dbReference type="PROSITE-ProRule" id="PRU00175"/>
    </source>
</evidence>
<evidence type="ECO:0000256" key="1">
    <source>
        <dbReference type="ARBA" id="ARBA00022723"/>
    </source>
</evidence>
<accession>A0A087HD22</accession>
<dbReference type="SUPFAM" id="SSF57850">
    <property type="entry name" value="RING/U-box"/>
    <property type="match status" value="1"/>
</dbReference>
<dbReference type="InterPro" id="IPR013083">
    <property type="entry name" value="Znf_RING/FYVE/PHD"/>
</dbReference>
<dbReference type="OrthoDB" id="8062037at2759"/>
<dbReference type="Pfam" id="PF13639">
    <property type="entry name" value="zf-RING_2"/>
    <property type="match status" value="1"/>
</dbReference>
<evidence type="ECO:0000313" key="7">
    <source>
        <dbReference type="Proteomes" id="UP000029120"/>
    </source>
</evidence>
<dbReference type="InterPro" id="IPR001841">
    <property type="entry name" value="Znf_RING"/>
</dbReference>
<evidence type="ECO:0000256" key="2">
    <source>
        <dbReference type="ARBA" id="ARBA00022771"/>
    </source>
</evidence>
<keyword evidence="7" id="KW-1185">Reference proteome</keyword>
<organism evidence="6 7">
    <name type="scientific">Arabis alpina</name>
    <name type="common">Alpine rock-cress</name>
    <dbReference type="NCBI Taxonomy" id="50452"/>
    <lineage>
        <taxon>Eukaryota</taxon>
        <taxon>Viridiplantae</taxon>
        <taxon>Streptophyta</taxon>
        <taxon>Embryophyta</taxon>
        <taxon>Tracheophyta</taxon>
        <taxon>Spermatophyta</taxon>
        <taxon>Magnoliopsida</taxon>
        <taxon>eudicotyledons</taxon>
        <taxon>Gunneridae</taxon>
        <taxon>Pentapetalae</taxon>
        <taxon>rosids</taxon>
        <taxon>malvids</taxon>
        <taxon>Brassicales</taxon>
        <taxon>Brassicaceae</taxon>
        <taxon>Arabideae</taxon>
        <taxon>Arabis</taxon>
    </lineage>
</organism>
<dbReference type="InterPro" id="IPR051834">
    <property type="entry name" value="RING_finger_E3_ligase"/>
</dbReference>
<protein>
    <recommendedName>
        <fullName evidence="5">RING-type domain-containing protein</fullName>
    </recommendedName>
</protein>
<dbReference type="GO" id="GO:0005634">
    <property type="term" value="C:nucleus"/>
    <property type="evidence" value="ECO:0007669"/>
    <property type="project" value="TreeGrafter"/>
</dbReference>
<evidence type="ECO:0000256" key="3">
    <source>
        <dbReference type="ARBA" id="ARBA00022833"/>
    </source>
</evidence>
<proteinExistence type="predicted"/>
<dbReference type="GO" id="GO:0061630">
    <property type="term" value="F:ubiquitin protein ligase activity"/>
    <property type="evidence" value="ECO:0007669"/>
    <property type="project" value="TreeGrafter"/>
</dbReference>
<reference evidence="7" key="1">
    <citation type="journal article" date="2015" name="Nat. Plants">
        <title>Genome expansion of Arabis alpina linked with retrotransposition and reduced symmetric DNA methylation.</title>
        <authorList>
            <person name="Willing E.M."/>
            <person name="Rawat V."/>
            <person name="Mandakova T."/>
            <person name="Maumus F."/>
            <person name="James G.V."/>
            <person name="Nordstroem K.J."/>
            <person name="Becker C."/>
            <person name="Warthmann N."/>
            <person name="Chica C."/>
            <person name="Szarzynska B."/>
            <person name="Zytnicki M."/>
            <person name="Albani M.C."/>
            <person name="Kiefer C."/>
            <person name="Bergonzi S."/>
            <person name="Castaings L."/>
            <person name="Mateos J.L."/>
            <person name="Berns M.C."/>
            <person name="Bujdoso N."/>
            <person name="Piofczyk T."/>
            <person name="de Lorenzo L."/>
            <person name="Barrero-Sicilia C."/>
            <person name="Mateos I."/>
            <person name="Piednoel M."/>
            <person name="Hagmann J."/>
            <person name="Chen-Min-Tao R."/>
            <person name="Iglesias-Fernandez R."/>
            <person name="Schuster S.C."/>
            <person name="Alonso-Blanco C."/>
            <person name="Roudier F."/>
            <person name="Carbonero P."/>
            <person name="Paz-Ares J."/>
            <person name="Davis S.J."/>
            <person name="Pecinka A."/>
            <person name="Quesneville H."/>
            <person name="Colot V."/>
            <person name="Lysak M.A."/>
            <person name="Weigel D."/>
            <person name="Coupland G."/>
            <person name="Schneeberger K."/>
        </authorList>
    </citation>
    <scope>NUCLEOTIDE SEQUENCE [LARGE SCALE GENOMIC DNA]</scope>
    <source>
        <strain evidence="7">cv. Pajares</strain>
    </source>
</reference>
<dbReference type="PANTHER" id="PTHR45931">
    <property type="entry name" value="SI:CH211-59O9.10"/>
    <property type="match status" value="1"/>
</dbReference>
<dbReference type="Gramene" id="KFK40024">
    <property type="protein sequence ID" value="KFK40024"/>
    <property type="gene ID" value="AALP_AA3G320300"/>
</dbReference>